<evidence type="ECO:0000313" key="4">
    <source>
        <dbReference type="Proteomes" id="UP001174347"/>
    </source>
</evidence>
<evidence type="ECO:0008006" key="5">
    <source>
        <dbReference type="Google" id="ProtNLM"/>
    </source>
</evidence>
<evidence type="ECO:0000313" key="3">
    <source>
        <dbReference type="EMBL" id="MDN8621059.1"/>
    </source>
</evidence>
<keyword evidence="2" id="KW-1133">Transmembrane helix</keyword>
<feature type="transmembrane region" description="Helical" evidence="2">
    <location>
        <begin position="44"/>
        <end position="64"/>
    </location>
</feature>
<feature type="region of interest" description="Disordered" evidence="1">
    <location>
        <begin position="1"/>
        <end position="39"/>
    </location>
</feature>
<accession>A0ABT8Q6X5</accession>
<sequence length="365" mass="39106">MNDKNSWGPPDSTPLSDSNGPASTMQDPGTGTSTESSGKGTRTAIIVVSALAIIALIGGGAWALTGNKDSDGSSSAEPNFHSQENSSEETTEGAASEEESTPEKKAASTQAKSASTGPFTEEKCGTLADDLMDSPIGTLQLFCDGTWLYLAQKQSSNYGLFYWTDNEWKLYRSDNTTGDSVNQCYDKGKLDTAGAPKELTNQLQLCDSQSTPTPKVRDRPITAEEEFPPEDYWYGECDGSYVLIAESVIIPPATDPISEPYRVHKNTQAPRLFPAPHVAPCAAMSKAAPSMPLSTKPATAWKRFASSRPSMAVMPVPSIMRRISLTPANPDSAFDSLSLPFCCVVSLHPLQRSVHPFDFSSTASI</sequence>
<feature type="compositionally biased region" description="Polar residues" evidence="1">
    <location>
        <begin position="72"/>
        <end position="83"/>
    </location>
</feature>
<feature type="compositionally biased region" description="Polar residues" evidence="1">
    <location>
        <begin position="13"/>
        <end position="27"/>
    </location>
</feature>
<keyword evidence="2" id="KW-0812">Transmembrane</keyword>
<evidence type="ECO:0000256" key="1">
    <source>
        <dbReference type="SAM" id="MobiDB-lite"/>
    </source>
</evidence>
<keyword evidence="4" id="KW-1185">Reference proteome</keyword>
<proteinExistence type="predicted"/>
<feature type="region of interest" description="Disordered" evidence="1">
    <location>
        <begin position="68"/>
        <end position="120"/>
    </location>
</feature>
<evidence type="ECO:0000256" key="2">
    <source>
        <dbReference type="SAM" id="Phobius"/>
    </source>
</evidence>
<reference evidence="3" key="1">
    <citation type="submission" date="2023-07" db="EMBL/GenBank/DDBJ databases">
        <title>Insights into the diversity of cutaneous corynebacteria.</title>
        <authorList>
            <person name="Bruggemann H."/>
            <person name="Poehlein A."/>
        </authorList>
    </citation>
    <scope>NUCLEOTIDE SEQUENCE</scope>
    <source>
        <strain evidence="3">P7_F1</strain>
    </source>
</reference>
<organism evidence="3 4">
    <name type="scientific">Corynebacterium kefirresidentii</name>
    <dbReference type="NCBI Taxonomy" id="1979527"/>
    <lineage>
        <taxon>Bacteria</taxon>
        <taxon>Bacillati</taxon>
        <taxon>Actinomycetota</taxon>
        <taxon>Actinomycetes</taxon>
        <taxon>Mycobacteriales</taxon>
        <taxon>Corynebacteriaceae</taxon>
        <taxon>Corynebacterium</taxon>
    </lineage>
</organism>
<dbReference type="RefSeq" id="WP_301733024.1">
    <property type="nucleotide sequence ID" value="NZ_JAUKFM010000009.1"/>
</dbReference>
<protein>
    <recommendedName>
        <fullName evidence="5">Serine/threonine protein kinase</fullName>
    </recommendedName>
</protein>
<name>A0ABT8Q6X5_9CORY</name>
<feature type="compositionally biased region" description="Low complexity" evidence="1">
    <location>
        <begin position="29"/>
        <end position="39"/>
    </location>
</feature>
<dbReference type="EMBL" id="JAUKFM010000009">
    <property type="protein sequence ID" value="MDN8621059.1"/>
    <property type="molecule type" value="Genomic_DNA"/>
</dbReference>
<keyword evidence="2" id="KW-0472">Membrane</keyword>
<gene>
    <name evidence="3" type="ORF">Q0N36_10820</name>
</gene>
<feature type="compositionally biased region" description="Acidic residues" evidence="1">
    <location>
        <begin position="86"/>
        <end position="100"/>
    </location>
</feature>
<feature type="compositionally biased region" description="Low complexity" evidence="1">
    <location>
        <begin position="107"/>
        <end position="116"/>
    </location>
</feature>
<comment type="caution">
    <text evidence="3">The sequence shown here is derived from an EMBL/GenBank/DDBJ whole genome shotgun (WGS) entry which is preliminary data.</text>
</comment>
<dbReference type="Proteomes" id="UP001174347">
    <property type="component" value="Unassembled WGS sequence"/>
</dbReference>